<dbReference type="Pfam" id="PF13589">
    <property type="entry name" value="HATPase_c_3"/>
    <property type="match status" value="1"/>
</dbReference>
<dbReference type="PANTHER" id="PTHR10073">
    <property type="entry name" value="DNA MISMATCH REPAIR PROTEIN MLH, PMS, MUTL"/>
    <property type="match status" value="1"/>
</dbReference>
<dbReference type="SMART" id="SM00853">
    <property type="entry name" value="MutL_C"/>
    <property type="match status" value="1"/>
</dbReference>
<evidence type="ECO:0000313" key="9">
    <source>
        <dbReference type="EMBL" id="SMP24704.1"/>
    </source>
</evidence>
<keyword evidence="3 5" id="KW-0227">DNA damage</keyword>
<comment type="caution">
    <text evidence="9">The sequence shown here is derived from an EMBL/GenBank/DDBJ whole genome shotgun (WGS) entry which is preliminary data.</text>
</comment>
<dbReference type="RefSeq" id="WP_155193897.1">
    <property type="nucleotide sequence ID" value="NZ_BAAAEA010000002.1"/>
</dbReference>
<evidence type="ECO:0000256" key="5">
    <source>
        <dbReference type="HAMAP-Rule" id="MF_00149"/>
    </source>
</evidence>
<comment type="similarity">
    <text evidence="1 5">Belongs to the DNA mismatch repair MutL/HexB family.</text>
</comment>
<accession>A0ABY1P4K6</accession>
<dbReference type="Gene3D" id="3.30.1540.20">
    <property type="entry name" value="MutL, C-terminal domain, dimerisation subdomain"/>
    <property type="match status" value="1"/>
</dbReference>
<protein>
    <recommendedName>
        <fullName evidence="2 5">DNA mismatch repair protein MutL</fullName>
    </recommendedName>
</protein>
<dbReference type="HAMAP" id="MF_00149">
    <property type="entry name" value="DNA_mis_repair"/>
    <property type="match status" value="1"/>
</dbReference>
<reference evidence="9 10" key="1">
    <citation type="submission" date="2017-05" db="EMBL/GenBank/DDBJ databases">
        <authorList>
            <person name="Varghese N."/>
            <person name="Submissions S."/>
        </authorList>
    </citation>
    <scope>NUCLEOTIDE SEQUENCE [LARGE SCALE GENOMIC DNA]</scope>
    <source>
        <strain evidence="9 10">DSM 15949</strain>
    </source>
</reference>
<dbReference type="InterPro" id="IPR020568">
    <property type="entry name" value="Ribosomal_Su5_D2-typ_SF"/>
</dbReference>
<feature type="domain" description="MutL C-terminal dimerisation" evidence="7">
    <location>
        <begin position="455"/>
        <end position="598"/>
    </location>
</feature>
<dbReference type="Gene3D" id="3.30.1370.100">
    <property type="entry name" value="MutL, C-terminal domain, regulatory subdomain"/>
    <property type="match status" value="1"/>
</dbReference>
<dbReference type="CDD" id="cd00782">
    <property type="entry name" value="MutL_Trans"/>
    <property type="match status" value="1"/>
</dbReference>
<dbReference type="SUPFAM" id="SSF55874">
    <property type="entry name" value="ATPase domain of HSP90 chaperone/DNA topoisomerase II/histidine kinase"/>
    <property type="match status" value="1"/>
</dbReference>
<evidence type="ECO:0000256" key="4">
    <source>
        <dbReference type="ARBA" id="ARBA00023204"/>
    </source>
</evidence>
<dbReference type="InterPro" id="IPR038973">
    <property type="entry name" value="MutL/Mlh/Pms-like"/>
</dbReference>
<evidence type="ECO:0000256" key="1">
    <source>
        <dbReference type="ARBA" id="ARBA00006082"/>
    </source>
</evidence>
<evidence type="ECO:0000259" key="8">
    <source>
        <dbReference type="SMART" id="SM01340"/>
    </source>
</evidence>
<evidence type="ECO:0000256" key="2">
    <source>
        <dbReference type="ARBA" id="ARBA00021975"/>
    </source>
</evidence>
<dbReference type="NCBIfam" id="TIGR00585">
    <property type="entry name" value="mutl"/>
    <property type="match status" value="1"/>
</dbReference>
<dbReference type="InterPro" id="IPR042120">
    <property type="entry name" value="MutL_C_dimsub"/>
</dbReference>
<keyword evidence="10" id="KW-1185">Reference proteome</keyword>
<evidence type="ECO:0000259" key="7">
    <source>
        <dbReference type="SMART" id="SM00853"/>
    </source>
</evidence>
<dbReference type="Gene3D" id="3.30.230.10">
    <property type="match status" value="1"/>
</dbReference>
<dbReference type="Gene3D" id="3.30.565.10">
    <property type="entry name" value="Histidine kinase-like ATPase, C-terminal domain"/>
    <property type="match status" value="1"/>
</dbReference>
<dbReference type="Pfam" id="PF01119">
    <property type="entry name" value="DNA_mis_repair"/>
    <property type="match status" value="1"/>
</dbReference>
<dbReference type="SUPFAM" id="SSF118116">
    <property type="entry name" value="DNA mismatch repair protein MutL"/>
    <property type="match status" value="1"/>
</dbReference>
<keyword evidence="4 5" id="KW-0234">DNA repair</keyword>
<comment type="function">
    <text evidence="5">This protein is involved in the repair of mismatches in DNA. It is required for dam-dependent methyl-directed DNA mismatch repair. May act as a 'molecular matchmaker', a protein that promotes the formation of a stable complex between two or more DNA-binding proteins in an ATP-dependent manner without itself being part of a final effector complex.</text>
</comment>
<feature type="domain" description="DNA mismatch repair protein S5" evidence="8">
    <location>
        <begin position="210"/>
        <end position="328"/>
    </location>
</feature>
<evidence type="ECO:0000313" key="10">
    <source>
        <dbReference type="Proteomes" id="UP001157914"/>
    </source>
</evidence>
<dbReference type="EMBL" id="FXTT01000003">
    <property type="protein sequence ID" value="SMP24704.1"/>
    <property type="molecule type" value="Genomic_DNA"/>
</dbReference>
<dbReference type="InterPro" id="IPR014790">
    <property type="entry name" value="MutL_C"/>
</dbReference>
<dbReference type="Pfam" id="PF08676">
    <property type="entry name" value="MutL_C"/>
    <property type="match status" value="1"/>
</dbReference>
<dbReference type="SMART" id="SM01340">
    <property type="entry name" value="DNA_mis_repair"/>
    <property type="match status" value="1"/>
</dbReference>
<evidence type="ECO:0000256" key="3">
    <source>
        <dbReference type="ARBA" id="ARBA00022763"/>
    </source>
</evidence>
<proteinExistence type="inferred from homology"/>
<dbReference type="InterPro" id="IPR002099">
    <property type="entry name" value="MutL/Mlh/PMS"/>
</dbReference>
<name>A0ABY1P4K6_9HYPH</name>
<dbReference type="InterPro" id="IPR042121">
    <property type="entry name" value="MutL_C_regsub"/>
</dbReference>
<dbReference type="InterPro" id="IPR014721">
    <property type="entry name" value="Ribsml_uS5_D2-typ_fold_subgr"/>
</dbReference>
<dbReference type="NCBIfam" id="NF000953">
    <property type="entry name" value="PRK00095.2-4"/>
    <property type="match status" value="1"/>
</dbReference>
<dbReference type="PANTHER" id="PTHR10073:SF12">
    <property type="entry name" value="DNA MISMATCH REPAIR PROTEIN MLH1"/>
    <property type="match status" value="1"/>
</dbReference>
<dbReference type="InterPro" id="IPR013507">
    <property type="entry name" value="DNA_mismatch_S5_2-like"/>
</dbReference>
<evidence type="ECO:0000256" key="6">
    <source>
        <dbReference type="SAM" id="MobiDB-lite"/>
    </source>
</evidence>
<feature type="region of interest" description="Disordered" evidence="6">
    <location>
        <begin position="367"/>
        <end position="388"/>
    </location>
</feature>
<dbReference type="InterPro" id="IPR036890">
    <property type="entry name" value="HATPase_C_sf"/>
</dbReference>
<dbReference type="CDD" id="cd16926">
    <property type="entry name" value="HATPase_MutL-MLH-PMS-like"/>
    <property type="match status" value="1"/>
</dbReference>
<dbReference type="Proteomes" id="UP001157914">
    <property type="component" value="Unassembled WGS sequence"/>
</dbReference>
<dbReference type="InterPro" id="IPR037198">
    <property type="entry name" value="MutL_C_sf"/>
</dbReference>
<dbReference type="SUPFAM" id="SSF54211">
    <property type="entry name" value="Ribosomal protein S5 domain 2-like"/>
    <property type="match status" value="1"/>
</dbReference>
<organism evidence="9 10">
    <name type="scientific">Roseibium denhamense</name>
    <dbReference type="NCBI Taxonomy" id="76305"/>
    <lineage>
        <taxon>Bacteria</taxon>
        <taxon>Pseudomonadati</taxon>
        <taxon>Pseudomonadota</taxon>
        <taxon>Alphaproteobacteria</taxon>
        <taxon>Hyphomicrobiales</taxon>
        <taxon>Stappiaceae</taxon>
        <taxon>Roseibium</taxon>
    </lineage>
</organism>
<dbReference type="PROSITE" id="PS00058">
    <property type="entry name" value="DNA_MISMATCH_REPAIR_1"/>
    <property type="match status" value="1"/>
</dbReference>
<sequence length="641" mass="68196">MAVRQLGERVINQIAAGEVIERPASVIKELVENAVDAGARQVDIVTAAGGKTLMRVTDDGAGMTRDDLQLAVRRHCTSKISEDDLFDIRTLGFRGEALPSIGSVTRLAIQTRHAQEDHAWAIAVEGGKESAPVPAARAKGTQVEVRDLFFATPARLKFLKSDRAEAAAITEIVKRIALAYPETGFSLSGTDRQAQTWPAARGETPHIARIAQILGADFVVNAMELDAEREGVRLTGFAGLPTHHRGNAQHQFFFVNGRPVKDKLLLSGLRGAYADVLARDRHPVVVLFIDLDPALVDVNVHPAKADVRFRDAQLVRGLLVGAIKHALVQSGHRASTSNAAVALDALRANGTGYGSAGAAVHDAGHPANGAAASGQTAPVYGQGPASPSERWAADAFRPLEPAGGRAGSAPGFAEGAQAGFAGQSGLSGLAIPSADARAHDVAVEPEKTGLPLGAARAQVHETYIIAQTEDGVVIVDQHAAHERLVYERLKEALAKKDVARQILLIPEVVDLPEEDAARLAERAEDLEKVGLALEAFGPGAIAVRETPAILGDMDIQGMVRTLADELAEWDTADSLKEKLDHVAATMACHGSVRAGRRMRPEEMDALLRDMEATPLSGQCNHGRPTWVELKLGDIEKLFGRK</sequence>
<gene>
    <name evidence="5" type="primary">mutL</name>
    <name evidence="9" type="ORF">SAMN06265374_2459</name>
</gene>
<dbReference type="InterPro" id="IPR020667">
    <property type="entry name" value="DNA_mismatch_repair_MutL"/>
</dbReference>
<dbReference type="InterPro" id="IPR014762">
    <property type="entry name" value="DNA_mismatch_repair_CS"/>
</dbReference>